<dbReference type="EMBL" id="CP046640">
    <property type="protein sequence ID" value="QTL98747.1"/>
    <property type="molecule type" value="Genomic_DNA"/>
</dbReference>
<sequence>MKKIQIKYNPVLEFFCSIGRIIYNKEMKLNKWFNTFDFNEDIQNYIKNVNSNMSSLMKNDMDILTKKFIGGLVVPIYFCLSENITVLNDFFIQFAKLTGADFFRMYTKIFDITSLLDDEPAIIMKVLKEKLNVDFPSEDDKLFPEFKKHPEEIKNRLEVFFKFYYEKFYRKIEDKPIEFMRNKLGDYKRQYETDGIEFLSNLLALDMENLVESHNQIFLYPSYFYEIGMTQHLTNDSMCILFGHLLEQRVNVNFKQRRAKEILKILGDEKRYEILKLLGKRKYFGVELAEAVNLTKATISYHTNKMMALGLLNLHLGENNRVYFSLNKKTLKEMLEYVYQDMSSE</sequence>
<dbReference type="Gene3D" id="1.10.10.10">
    <property type="entry name" value="Winged helix-like DNA-binding domain superfamily/Winged helix DNA-binding domain"/>
    <property type="match status" value="1"/>
</dbReference>
<dbReference type="InterPro" id="IPR011991">
    <property type="entry name" value="ArsR-like_HTH"/>
</dbReference>
<feature type="domain" description="HTH arsR-type" evidence="4">
    <location>
        <begin position="251"/>
        <end position="345"/>
    </location>
</feature>
<dbReference type="InterPro" id="IPR036388">
    <property type="entry name" value="WH-like_DNA-bd_sf"/>
</dbReference>
<dbReference type="PANTHER" id="PTHR33154:SF38">
    <property type="entry name" value="HTH ARSR-TYPE DOMAIN-CONTAINING PROTEIN"/>
    <property type="match status" value="1"/>
</dbReference>
<reference evidence="5" key="1">
    <citation type="submission" date="2019-12" db="EMBL/GenBank/DDBJ databases">
        <authorList>
            <person name="zhang j."/>
            <person name="sun C.M."/>
        </authorList>
    </citation>
    <scope>NUCLEOTIDE SEQUENCE</scope>
    <source>
        <strain evidence="5">NS-1</strain>
    </source>
</reference>
<dbReference type="Proteomes" id="UP000665020">
    <property type="component" value="Chromosome"/>
</dbReference>
<dbReference type="GO" id="GO:0003677">
    <property type="term" value="F:DNA binding"/>
    <property type="evidence" value="ECO:0007669"/>
    <property type="project" value="UniProtKB-KW"/>
</dbReference>
<organism evidence="5 6">
    <name type="scientific">Iocasia fonsfrigidae</name>
    <dbReference type="NCBI Taxonomy" id="2682810"/>
    <lineage>
        <taxon>Bacteria</taxon>
        <taxon>Bacillati</taxon>
        <taxon>Bacillota</taxon>
        <taxon>Clostridia</taxon>
        <taxon>Halanaerobiales</taxon>
        <taxon>Halanaerobiaceae</taxon>
        <taxon>Iocasia</taxon>
    </lineage>
</organism>
<dbReference type="InterPro" id="IPR036390">
    <property type="entry name" value="WH_DNA-bd_sf"/>
</dbReference>
<dbReference type="CDD" id="cd00090">
    <property type="entry name" value="HTH_ARSR"/>
    <property type="match status" value="1"/>
</dbReference>
<accession>A0A8A7KIT2</accession>
<evidence type="ECO:0000313" key="5">
    <source>
        <dbReference type="EMBL" id="QTL98747.1"/>
    </source>
</evidence>
<dbReference type="SUPFAM" id="SSF46785">
    <property type="entry name" value="Winged helix' DNA-binding domain"/>
    <property type="match status" value="1"/>
</dbReference>
<dbReference type="GO" id="GO:0003700">
    <property type="term" value="F:DNA-binding transcription factor activity"/>
    <property type="evidence" value="ECO:0007669"/>
    <property type="project" value="InterPro"/>
</dbReference>
<evidence type="ECO:0000256" key="3">
    <source>
        <dbReference type="ARBA" id="ARBA00023163"/>
    </source>
</evidence>
<dbReference type="PROSITE" id="PS50987">
    <property type="entry name" value="HTH_ARSR_2"/>
    <property type="match status" value="1"/>
</dbReference>
<evidence type="ECO:0000256" key="1">
    <source>
        <dbReference type="ARBA" id="ARBA00023015"/>
    </source>
</evidence>
<evidence type="ECO:0000256" key="2">
    <source>
        <dbReference type="ARBA" id="ARBA00023125"/>
    </source>
</evidence>
<dbReference type="RefSeq" id="WP_230867142.1">
    <property type="nucleotide sequence ID" value="NZ_CP046640.1"/>
</dbReference>
<dbReference type="SMART" id="SM00418">
    <property type="entry name" value="HTH_ARSR"/>
    <property type="match status" value="1"/>
</dbReference>
<dbReference type="PANTHER" id="PTHR33154">
    <property type="entry name" value="TRANSCRIPTIONAL REGULATOR, ARSR FAMILY"/>
    <property type="match status" value="1"/>
</dbReference>
<dbReference type="InterPro" id="IPR001845">
    <property type="entry name" value="HTH_ArsR_DNA-bd_dom"/>
</dbReference>
<dbReference type="InterPro" id="IPR051081">
    <property type="entry name" value="HTH_MetalResp_TranReg"/>
</dbReference>
<evidence type="ECO:0000313" key="6">
    <source>
        <dbReference type="Proteomes" id="UP000665020"/>
    </source>
</evidence>
<keyword evidence="3" id="KW-0804">Transcription</keyword>
<name>A0A8A7KIT2_9FIRM</name>
<protein>
    <submittedName>
        <fullName evidence="5">ArsR family transcriptional regulator</fullName>
    </submittedName>
</protein>
<proteinExistence type="predicted"/>
<keyword evidence="6" id="KW-1185">Reference proteome</keyword>
<evidence type="ECO:0000259" key="4">
    <source>
        <dbReference type="PROSITE" id="PS50987"/>
    </source>
</evidence>
<dbReference type="KEGG" id="ifn:GM661_12610"/>
<keyword evidence="1" id="KW-0805">Transcription regulation</keyword>
<dbReference type="AlphaFoldDB" id="A0A8A7KIT2"/>
<gene>
    <name evidence="5" type="ORF">GM661_12610</name>
</gene>
<dbReference type="Pfam" id="PF01022">
    <property type="entry name" value="HTH_5"/>
    <property type="match status" value="1"/>
</dbReference>
<keyword evidence="2" id="KW-0238">DNA-binding</keyword>